<dbReference type="RefSeq" id="WP_381526156.1">
    <property type="nucleotide sequence ID" value="NZ_JBHULN010000018.1"/>
</dbReference>
<organism evidence="2 3">
    <name type="scientific">Spirosoma soli</name>
    <dbReference type="NCBI Taxonomy" id="1770529"/>
    <lineage>
        <taxon>Bacteria</taxon>
        <taxon>Pseudomonadati</taxon>
        <taxon>Bacteroidota</taxon>
        <taxon>Cytophagia</taxon>
        <taxon>Cytophagales</taxon>
        <taxon>Cytophagaceae</taxon>
        <taxon>Spirosoma</taxon>
    </lineage>
</organism>
<dbReference type="GO" id="GO:0016757">
    <property type="term" value="F:glycosyltransferase activity"/>
    <property type="evidence" value="ECO:0007669"/>
    <property type="project" value="UniProtKB-KW"/>
</dbReference>
<keyword evidence="2" id="KW-0328">Glycosyltransferase</keyword>
<protein>
    <submittedName>
        <fullName evidence="2">Glycosyltransferase family 4 protein</fullName>
        <ecNumber evidence="2">2.4.-.-</ecNumber>
    </submittedName>
</protein>
<feature type="domain" description="Glycosyl transferase family 1" evidence="1">
    <location>
        <begin position="189"/>
        <end position="340"/>
    </location>
</feature>
<keyword evidence="2" id="KW-0808">Transferase</keyword>
<evidence type="ECO:0000259" key="1">
    <source>
        <dbReference type="Pfam" id="PF00534"/>
    </source>
</evidence>
<dbReference type="InterPro" id="IPR001296">
    <property type="entry name" value="Glyco_trans_1"/>
</dbReference>
<comment type="caution">
    <text evidence="2">The sequence shown here is derived from an EMBL/GenBank/DDBJ whole genome shotgun (WGS) entry which is preliminary data.</text>
</comment>
<dbReference type="SUPFAM" id="SSF53756">
    <property type="entry name" value="UDP-Glycosyltransferase/glycogen phosphorylase"/>
    <property type="match status" value="1"/>
</dbReference>
<accession>A0ABW5M9W9</accession>
<proteinExistence type="predicted"/>
<dbReference type="PANTHER" id="PTHR12526">
    <property type="entry name" value="GLYCOSYLTRANSFERASE"/>
    <property type="match status" value="1"/>
</dbReference>
<evidence type="ECO:0000313" key="2">
    <source>
        <dbReference type="EMBL" id="MFD2573459.1"/>
    </source>
</evidence>
<gene>
    <name evidence="2" type="ORF">ACFSUS_22660</name>
</gene>
<name>A0ABW5M9W9_9BACT</name>
<evidence type="ECO:0000313" key="3">
    <source>
        <dbReference type="Proteomes" id="UP001597469"/>
    </source>
</evidence>
<dbReference type="Proteomes" id="UP001597469">
    <property type="component" value="Unassembled WGS sequence"/>
</dbReference>
<dbReference type="EMBL" id="JBHULN010000018">
    <property type="protein sequence ID" value="MFD2573459.1"/>
    <property type="molecule type" value="Genomic_DNA"/>
</dbReference>
<dbReference type="CDD" id="cd03801">
    <property type="entry name" value="GT4_PimA-like"/>
    <property type="match status" value="1"/>
</dbReference>
<dbReference type="EC" id="2.4.-.-" evidence="2"/>
<keyword evidence="3" id="KW-1185">Reference proteome</keyword>
<dbReference type="Pfam" id="PF00534">
    <property type="entry name" value="Glycos_transf_1"/>
    <property type="match status" value="1"/>
</dbReference>
<sequence length="369" mass="41988">MTRPKLSFYTNIPTPNQNDFFTALSAHFALTVIYYAKTERNRLWSLTDEPRPYTIIWLQDSQLARWLQRWINGYHFSRSILRVALNDNADYVIVSGAYWMLNTIVAMLVARWRGKEVAFFGERLAGEPTGWKAVLKRFLLWPLRISCSRIFAVGQEAADTYRTFGLKATMTVVPYNINTSRYATKRSLTDTFTLLSAGSLIPRKGMDTVIRAVKGLTGQGYEHLRLQIVGEGIERTELQRLIGNDNRIELVGFKEGEELINHFRRADTFVFASRYDGWGVVINEAIAAGLPIISSETVGATRQWVQPGVNGFTCPPDDVDGFRNAIRQLVNEPTLRQQQATFNQQLSQQTSSEQYARVVYEIVLNDLGL</sequence>
<dbReference type="Gene3D" id="3.40.50.2000">
    <property type="entry name" value="Glycogen Phosphorylase B"/>
    <property type="match status" value="2"/>
</dbReference>
<reference evidence="3" key="1">
    <citation type="journal article" date="2019" name="Int. J. Syst. Evol. Microbiol.">
        <title>The Global Catalogue of Microorganisms (GCM) 10K type strain sequencing project: providing services to taxonomists for standard genome sequencing and annotation.</title>
        <authorList>
            <consortium name="The Broad Institute Genomics Platform"/>
            <consortium name="The Broad Institute Genome Sequencing Center for Infectious Disease"/>
            <person name="Wu L."/>
            <person name="Ma J."/>
        </authorList>
    </citation>
    <scope>NUCLEOTIDE SEQUENCE [LARGE SCALE GENOMIC DNA]</scope>
    <source>
        <strain evidence="3">KCTC 42805</strain>
    </source>
</reference>